<accession>W1YQ11</accession>
<proteinExistence type="predicted"/>
<protein>
    <submittedName>
        <fullName evidence="1">Cobalamin B12-binding protein</fullName>
    </submittedName>
</protein>
<gene>
    <name evidence="1" type="ORF">Q604_UNBC02740G0001</name>
</gene>
<sequence length="49" mass="5568">IRQQYVEMPMSKDTAYVLGIDNVPSTPFTVVIDVNKEVKPFIRPDIEAC</sequence>
<name>W1YQ11_9ZZZZ</name>
<dbReference type="EMBL" id="AZMM01002740">
    <property type="protein sequence ID" value="ETJ43264.1"/>
    <property type="molecule type" value="Genomic_DNA"/>
</dbReference>
<feature type="non-terminal residue" evidence="1">
    <location>
        <position position="1"/>
    </location>
</feature>
<reference evidence="1" key="1">
    <citation type="submission" date="2013-12" db="EMBL/GenBank/DDBJ databases">
        <title>A Varibaculum cambriense genome reconstructed from a premature infant gut community with otherwise low bacterial novelty that shifts toward anaerobic metabolism during the third week of life.</title>
        <authorList>
            <person name="Brown C.T."/>
            <person name="Sharon I."/>
            <person name="Thomas B.C."/>
            <person name="Castelle C.J."/>
            <person name="Morowitz M.J."/>
            <person name="Banfield J.F."/>
        </authorList>
    </citation>
    <scope>NUCLEOTIDE SEQUENCE</scope>
</reference>
<dbReference type="AlphaFoldDB" id="W1YQ11"/>
<organism evidence="1">
    <name type="scientific">human gut metagenome</name>
    <dbReference type="NCBI Taxonomy" id="408170"/>
    <lineage>
        <taxon>unclassified sequences</taxon>
        <taxon>metagenomes</taxon>
        <taxon>organismal metagenomes</taxon>
    </lineage>
</organism>
<comment type="caution">
    <text evidence="1">The sequence shown here is derived from an EMBL/GenBank/DDBJ whole genome shotgun (WGS) entry which is preliminary data.</text>
</comment>
<evidence type="ECO:0000313" key="1">
    <source>
        <dbReference type="EMBL" id="ETJ43264.1"/>
    </source>
</evidence>